<gene>
    <name evidence="2" type="ORF">Dsin_007663</name>
</gene>
<dbReference type="EMBL" id="JANJYJ010000002">
    <property type="protein sequence ID" value="KAK3227801.1"/>
    <property type="molecule type" value="Genomic_DNA"/>
</dbReference>
<keyword evidence="1" id="KW-0175">Coiled coil</keyword>
<evidence type="ECO:0000256" key="1">
    <source>
        <dbReference type="SAM" id="Coils"/>
    </source>
</evidence>
<keyword evidence="3" id="KW-1185">Reference proteome</keyword>
<dbReference type="InterPro" id="IPR053327">
    <property type="entry name" value="KIP"/>
</dbReference>
<accession>A0AAE0B0K7</accession>
<dbReference type="PANTHER" id="PTHR36001">
    <property type="entry name" value="CTAGE FAMILY PROTEIN-RELATED"/>
    <property type="match status" value="1"/>
</dbReference>
<reference evidence="2" key="1">
    <citation type="journal article" date="2023" name="Plant J.">
        <title>Genome sequences and population genomics provide insights into the demographic history, inbreeding, and mutation load of two 'living fossil' tree species of Dipteronia.</title>
        <authorList>
            <person name="Feng Y."/>
            <person name="Comes H.P."/>
            <person name="Chen J."/>
            <person name="Zhu S."/>
            <person name="Lu R."/>
            <person name="Zhang X."/>
            <person name="Li P."/>
            <person name="Qiu J."/>
            <person name="Olsen K.M."/>
            <person name="Qiu Y."/>
        </authorList>
    </citation>
    <scope>NUCLEOTIDE SEQUENCE</scope>
    <source>
        <strain evidence="2">NBL</strain>
    </source>
</reference>
<dbReference type="AlphaFoldDB" id="A0AAE0B0K7"/>
<evidence type="ECO:0000313" key="3">
    <source>
        <dbReference type="Proteomes" id="UP001281410"/>
    </source>
</evidence>
<evidence type="ECO:0000313" key="2">
    <source>
        <dbReference type="EMBL" id="KAK3227801.1"/>
    </source>
</evidence>
<name>A0AAE0B0K7_9ROSI</name>
<dbReference type="Proteomes" id="UP001281410">
    <property type="component" value="Unassembled WGS sequence"/>
</dbReference>
<dbReference type="PANTHER" id="PTHR36001:SF2">
    <property type="entry name" value="CTAGE FAMILY PROTEIN-RELATED"/>
    <property type="match status" value="1"/>
</dbReference>
<feature type="coiled-coil region" evidence="1">
    <location>
        <begin position="21"/>
        <end position="69"/>
    </location>
</feature>
<protein>
    <submittedName>
        <fullName evidence="2">Uncharacterized protein</fullName>
    </submittedName>
</protein>
<comment type="caution">
    <text evidence="2">The sequence shown here is derived from an EMBL/GenBank/DDBJ whole genome shotgun (WGS) entry which is preliminary data.</text>
</comment>
<proteinExistence type="predicted"/>
<organism evidence="2 3">
    <name type="scientific">Dipteronia sinensis</name>
    <dbReference type="NCBI Taxonomy" id="43782"/>
    <lineage>
        <taxon>Eukaryota</taxon>
        <taxon>Viridiplantae</taxon>
        <taxon>Streptophyta</taxon>
        <taxon>Embryophyta</taxon>
        <taxon>Tracheophyta</taxon>
        <taxon>Spermatophyta</taxon>
        <taxon>Magnoliopsida</taxon>
        <taxon>eudicotyledons</taxon>
        <taxon>Gunneridae</taxon>
        <taxon>Pentapetalae</taxon>
        <taxon>rosids</taxon>
        <taxon>malvids</taxon>
        <taxon>Sapindales</taxon>
        <taxon>Sapindaceae</taxon>
        <taxon>Hippocastanoideae</taxon>
        <taxon>Acereae</taxon>
        <taxon>Dipteronia</taxon>
    </lineage>
</organism>
<sequence>MAGNDTKKQFMNLIRDFASEKSHGERRVVGLKQRIKELESELEAVSVELEEAKRFKETTEQELKGFEVELSLIDTGIQALESRISLIQDEISAIGFEVEALKVVLIRGCCFVSGILYINCHVLMSDGFISQMYQLNAKIRAFQQSLASDFQKDNSVETAAEADHKLSKKEVTEVDLTTLEDMLADIVSQTVKEEKEYLEEENIRKQFQLELNDLERKMFLMEATMEETKALQDLTRYPCQQTSELEQTCALLGEELQKRCICPCCTTQNVEAMGDILQAN</sequence>
<feature type="coiled-coil region" evidence="1">
    <location>
        <begin position="197"/>
        <end position="231"/>
    </location>
</feature>